<dbReference type="GO" id="GO:0005739">
    <property type="term" value="C:mitochondrion"/>
    <property type="evidence" value="ECO:0007669"/>
    <property type="project" value="TreeGrafter"/>
</dbReference>
<dbReference type="InterPro" id="IPR051207">
    <property type="entry name" value="ComplexI_NDUFA9_subunit"/>
</dbReference>
<feature type="non-terminal residue" evidence="1">
    <location>
        <position position="78"/>
    </location>
</feature>
<dbReference type="PANTHER" id="PTHR12126">
    <property type="entry name" value="NADH-UBIQUINONE OXIDOREDUCTASE 39 KDA SUBUNIT-RELATED"/>
    <property type="match status" value="1"/>
</dbReference>
<protein>
    <submittedName>
        <fullName evidence="1">NADH dehydrogenase [ubiquinone] 1 alpha subcomplex subunit 9, mitochondrial-like Protein</fullName>
    </submittedName>
</protein>
<dbReference type="GO" id="GO:0044877">
    <property type="term" value="F:protein-containing complex binding"/>
    <property type="evidence" value="ECO:0007669"/>
    <property type="project" value="TreeGrafter"/>
</dbReference>
<dbReference type="AlphaFoldDB" id="A0AAV4IML9"/>
<keyword evidence="2" id="KW-1185">Reference proteome</keyword>
<reference evidence="1 2" key="1">
    <citation type="journal article" date="2021" name="Elife">
        <title>Chloroplast acquisition without the gene transfer in kleptoplastic sea slugs, Plakobranchus ocellatus.</title>
        <authorList>
            <person name="Maeda T."/>
            <person name="Takahashi S."/>
            <person name="Yoshida T."/>
            <person name="Shimamura S."/>
            <person name="Takaki Y."/>
            <person name="Nagai Y."/>
            <person name="Toyoda A."/>
            <person name="Suzuki Y."/>
            <person name="Arimoto A."/>
            <person name="Ishii H."/>
            <person name="Satoh N."/>
            <person name="Nishiyama T."/>
            <person name="Hasebe M."/>
            <person name="Maruyama T."/>
            <person name="Minagawa J."/>
            <person name="Obokata J."/>
            <person name="Shigenobu S."/>
        </authorList>
    </citation>
    <scope>NUCLEOTIDE SEQUENCE [LARGE SCALE GENOMIC DNA]</scope>
</reference>
<comment type="caution">
    <text evidence="1">The sequence shown here is derived from an EMBL/GenBank/DDBJ whole genome shotgun (WGS) entry which is preliminary data.</text>
</comment>
<evidence type="ECO:0000313" key="1">
    <source>
        <dbReference type="EMBL" id="GFS11629.1"/>
    </source>
</evidence>
<dbReference type="EMBL" id="BMAT01002682">
    <property type="protein sequence ID" value="GFS11629.1"/>
    <property type="molecule type" value="Genomic_DNA"/>
</dbReference>
<accession>A0AAV4IML9</accession>
<proteinExistence type="predicted"/>
<name>A0AAV4IML9_9GAST</name>
<dbReference type="PANTHER" id="PTHR12126:SF11">
    <property type="entry name" value="NADH DEHYDROGENASE [UBIQUINONE] 1 ALPHA SUBCOMPLEX SUBUNIT 9, MITOCHONDRIAL"/>
    <property type="match status" value="1"/>
</dbReference>
<sequence length="78" mass="7982">MASSVCLAKASASILTRARLPGVTGCIIVQQRNSSSGSIPTNITSMKRGTGGRSSFSGIVATVFGANGFLGRYVCNKL</sequence>
<dbReference type="Proteomes" id="UP000762676">
    <property type="component" value="Unassembled WGS sequence"/>
</dbReference>
<gene>
    <name evidence="1" type="ORF">ElyMa_001352100</name>
</gene>
<organism evidence="1 2">
    <name type="scientific">Elysia marginata</name>
    <dbReference type="NCBI Taxonomy" id="1093978"/>
    <lineage>
        <taxon>Eukaryota</taxon>
        <taxon>Metazoa</taxon>
        <taxon>Spiralia</taxon>
        <taxon>Lophotrochozoa</taxon>
        <taxon>Mollusca</taxon>
        <taxon>Gastropoda</taxon>
        <taxon>Heterobranchia</taxon>
        <taxon>Euthyneura</taxon>
        <taxon>Panpulmonata</taxon>
        <taxon>Sacoglossa</taxon>
        <taxon>Placobranchoidea</taxon>
        <taxon>Plakobranchidae</taxon>
        <taxon>Elysia</taxon>
    </lineage>
</organism>
<evidence type="ECO:0000313" key="2">
    <source>
        <dbReference type="Proteomes" id="UP000762676"/>
    </source>
</evidence>